<keyword evidence="4" id="KW-1185">Reference proteome</keyword>
<evidence type="ECO:0000313" key="3">
    <source>
        <dbReference type="EMBL" id="SET97177.1"/>
    </source>
</evidence>
<name>A0A1I0IK88_9ACTN</name>
<dbReference type="Pfam" id="PF24837">
    <property type="entry name" value="AMIN-like"/>
    <property type="match status" value="1"/>
</dbReference>
<protein>
    <recommendedName>
        <fullName evidence="2">AMIN-like domain-containing protein</fullName>
    </recommendedName>
</protein>
<dbReference type="EMBL" id="FOIE01000012">
    <property type="protein sequence ID" value="SET97177.1"/>
    <property type="molecule type" value="Genomic_DNA"/>
</dbReference>
<feature type="domain" description="AMIN-like" evidence="2">
    <location>
        <begin position="50"/>
        <end position="185"/>
    </location>
</feature>
<evidence type="ECO:0000313" key="4">
    <source>
        <dbReference type="Proteomes" id="UP000198507"/>
    </source>
</evidence>
<dbReference type="AlphaFoldDB" id="A0A1I0IK88"/>
<keyword evidence="1" id="KW-0732">Signal</keyword>
<dbReference type="Proteomes" id="UP000198507">
    <property type="component" value="Unassembled WGS sequence"/>
</dbReference>
<evidence type="ECO:0000259" key="2">
    <source>
        <dbReference type="Pfam" id="PF24837"/>
    </source>
</evidence>
<evidence type="ECO:0000256" key="1">
    <source>
        <dbReference type="SAM" id="SignalP"/>
    </source>
</evidence>
<sequence>MNRTRFLVLACSVLTALGVVTPAAAGASPYCGITWGSQAKTADAGDRERLYDVRAGRHACFDRLVVDVGGEDTTFGSYSVRYVPVVLQDGSGEPVPVRGAADLEVFVRAPAYDEEGRPTFQPADPQELVDVSGYTTFRQVAWAGSFEGASTLALGVRARLPFRVFSVAGTPDSDDTPRLVIDVAHRW</sequence>
<proteinExistence type="predicted"/>
<dbReference type="InterPro" id="IPR056303">
    <property type="entry name" value="AMIN-like"/>
</dbReference>
<feature type="chain" id="PRO_5011594446" description="AMIN-like domain-containing protein" evidence="1">
    <location>
        <begin position="26"/>
        <end position="187"/>
    </location>
</feature>
<feature type="signal peptide" evidence="1">
    <location>
        <begin position="1"/>
        <end position="25"/>
    </location>
</feature>
<dbReference type="OrthoDB" id="3393679at2"/>
<gene>
    <name evidence="3" type="ORF">SAMN04488546_4484</name>
</gene>
<accession>A0A1I0IK88</accession>
<organism evidence="3 4">
    <name type="scientific">Geodermatophilus poikilotrophus</name>
    <dbReference type="NCBI Taxonomy" id="1333667"/>
    <lineage>
        <taxon>Bacteria</taxon>
        <taxon>Bacillati</taxon>
        <taxon>Actinomycetota</taxon>
        <taxon>Actinomycetes</taxon>
        <taxon>Geodermatophilales</taxon>
        <taxon>Geodermatophilaceae</taxon>
        <taxon>Geodermatophilus</taxon>
    </lineage>
</organism>
<dbReference type="RefSeq" id="WP_091448505.1">
    <property type="nucleotide sequence ID" value="NZ_FOIE01000012.1"/>
</dbReference>
<reference evidence="4" key="1">
    <citation type="submission" date="2016-10" db="EMBL/GenBank/DDBJ databases">
        <authorList>
            <person name="Varghese N."/>
            <person name="Submissions S."/>
        </authorList>
    </citation>
    <scope>NUCLEOTIDE SEQUENCE [LARGE SCALE GENOMIC DNA]</scope>
    <source>
        <strain evidence="4">DSM 44209</strain>
    </source>
</reference>